<dbReference type="PANTHER" id="PTHR37423">
    <property type="entry name" value="SOLUBLE LYTIC MUREIN TRANSGLYCOSYLASE-RELATED"/>
    <property type="match status" value="1"/>
</dbReference>
<name>A0A842HHB0_9BACT</name>
<reference evidence="2 3" key="1">
    <citation type="submission" date="2020-07" db="EMBL/GenBank/DDBJ databases">
        <authorList>
            <person name="Feng X."/>
        </authorList>
    </citation>
    <scope>NUCLEOTIDE SEQUENCE [LARGE SCALE GENOMIC DNA]</scope>
    <source>
        <strain evidence="2 3">JCM31066</strain>
    </source>
</reference>
<dbReference type="SMART" id="SM00028">
    <property type="entry name" value="TPR"/>
    <property type="match status" value="6"/>
</dbReference>
<dbReference type="AlphaFoldDB" id="A0A842HHB0"/>
<keyword evidence="3" id="KW-1185">Reference proteome</keyword>
<evidence type="ECO:0000313" key="3">
    <source>
        <dbReference type="Proteomes" id="UP000546464"/>
    </source>
</evidence>
<comment type="caution">
    <text evidence="2">The sequence shown here is derived from an EMBL/GenBank/DDBJ whole genome shotgun (WGS) entry which is preliminary data.</text>
</comment>
<gene>
    <name evidence="2" type="ORF">H5P28_14935</name>
</gene>
<protein>
    <submittedName>
        <fullName evidence="2">Tetratricopeptide repeat protein</fullName>
    </submittedName>
</protein>
<evidence type="ECO:0000313" key="2">
    <source>
        <dbReference type="EMBL" id="MBC2595560.1"/>
    </source>
</evidence>
<organism evidence="2 3">
    <name type="scientific">Ruficoccus amylovorans</name>
    <dbReference type="NCBI Taxonomy" id="1804625"/>
    <lineage>
        <taxon>Bacteria</taxon>
        <taxon>Pseudomonadati</taxon>
        <taxon>Verrucomicrobiota</taxon>
        <taxon>Opitutia</taxon>
        <taxon>Puniceicoccales</taxon>
        <taxon>Cerasicoccaceae</taxon>
        <taxon>Ruficoccus</taxon>
    </lineage>
</organism>
<dbReference type="Pfam" id="PF13432">
    <property type="entry name" value="TPR_16"/>
    <property type="match status" value="3"/>
</dbReference>
<feature type="chain" id="PRO_5032277499" evidence="1">
    <location>
        <begin position="21"/>
        <end position="965"/>
    </location>
</feature>
<keyword evidence="1" id="KW-0732">Signal</keyword>
<sequence length="965" mass="106911">MRAALLLTALALLGGTGLRAQLVTRQQGLEATLQEAVTAFEQADYARAANGFSALAQTYADEPAYRKIEQRLLPVWAHAARMNGDPARAAELYETFLETYPGDDAQASFVLFGLAQACQELGENTRAADAYRRYRERFPDRPEALLSVLREADLAFATGDTQTGLDSLLAFAASPRVPPTLRAQARLRAVQAAQAYGHDERAADILLSEPWAITTMPELAVLAYAGLRAGDYLSRTGRTTDAILAYRNVPPRAQLIELQRARLVQLEQIREERTRRNPQGIQNAAFWEEYFGGLIEKVRAELAELERSQDYTPAWQLRLGEAFLRDNRSREAGLIFGAMAADISLPDTLRAQAHYRWILCAQARQDWPLALRRADAFLLAYPGDPLAPATLYLCAEALLQSDDTPAAITALDRLISQYPDDERQPHWRFRRGYAKVLAQDYTGAREDFSSVIADHSEGTLSERARLWTGMSWFFEYNYLAALAEFDNLLASSPIPFLRSEAAYRRAATLYSMRNYTEAKAALESFLEDHPADPHAAAVRVLLGDTLMGLGDLDAAVAQFATLTPEDGALYSYATFQAGKIYRVSENYDKLISHFKNYANEARQAQLPRLAEALYWIGWAKARQGDPAAGFPQFISALERTGDDPAAGEIAPLLQALESLYVSAKQGDIDLGLAPDAQTRSLLASPTFAQWLEDERNAALDSQELTRASRLALYLASLSRREGRADRADALLFQTVEQVPIDHLDAEGLSTLGALLAEFNSPDAQDYFTHQLKAYPRSERNGTALLGLARLAARSGDNSAADKWLRRFEAETPFSPEAPQAALLHARVLADMGKPDAAQYVLEKQLQSPAGRGRPHAEALLTLADIARQQGNHTHAIPYYQRVYTLYRAYPDLLARAYWQSALAFQAIGDNGAALRTLEEMTSDARLSEAPEYTQARELIEQLRQSVSNNGYTTIEDDSPQTEATP</sequence>
<evidence type="ECO:0000256" key="1">
    <source>
        <dbReference type="SAM" id="SignalP"/>
    </source>
</evidence>
<dbReference type="Pfam" id="PF13424">
    <property type="entry name" value="TPR_12"/>
    <property type="match status" value="1"/>
</dbReference>
<dbReference type="RefSeq" id="WP_185676511.1">
    <property type="nucleotide sequence ID" value="NZ_JACHVB010000043.1"/>
</dbReference>
<dbReference type="Gene3D" id="1.25.40.10">
    <property type="entry name" value="Tetratricopeptide repeat domain"/>
    <property type="match status" value="6"/>
</dbReference>
<dbReference type="SUPFAM" id="SSF48452">
    <property type="entry name" value="TPR-like"/>
    <property type="match status" value="4"/>
</dbReference>
<proteinExistence type="predicted"/>
<feature type="signal peptide" evidence="1">
    <location>
        <begin position="1"/>
        <end position="20"/>
    </location>
</feature>
<dbReference type="InterPro" id="IPR019734">
    <property type="entry name" value="TPR_rpt"/>
</dbReference>
<dbReference type="InterPro" id="IPR011990">
    <property type="entry name" value="TPR-like_helical_dom_sf"/>
</dbReference>
<accession>A0A842HHB0</accession>
<dbReference type="PANTHER" id="PTHR37423:SF2">
    <property type="entry name" value="MEMBRANE-BOUND LYTIC MUREIN TRANSGLYCOSYLASE C"/>
    <property type="match status" value="1"/>
</dbReference>
<dbReference type="Proteomes" id="UP000546464">
    <property type="component" value="Unassembled WGS sequence"/>
</dbReference>
<dbReference type="EMBL" id="JACHVB010000043">
    <property type="protein sequence ID" value="MBC2595560.1"/>
    <property type="molecule type" value="Genomic_DNA"/>
</dbReference>